<dbReference type="CDD" id="cd01424">
    <property type="entry name" value="MGS_CPS_II"/>
    <property type="match status" value="1"/>
</dbReference>
<dbReference type="PANTHER" id="PTHR11405">
    <property type="entry name" value="CARBAMOYLTRANSFERASE FAMILY MEMBER"/>
    <property type="match status" value="1"/>
</dbReference>
<sequence length="158" mass="17012">MGVSDSFGESFAKAQLSSGNTIALSGNVFLSLADIDKGSAVQIARELDELGFSIMATSGTFKLIEEAGIKVEKVLKLSEGRPNIVDLLTNKQIQLVINTTDSIDSKNDAFNIRNSVIQNNISYFTTVSAGLAVIEGVKKLKKLKNELNVKSIQEYLVG</sequence>
<evidence type="ECO:0000256" key="4">
    <source>
        <dbReference type="ARBA" id="ARBA00022840"/>
    </source>
</evidence>
<reference evidence="6" key="1">
    <citation type="submission" date="2018-10" db="EMBL/GenBank/DDBJ databases">
        <authorList>
            <person name="Aoki K."/>
        </authorList>
    </citation>
    <scope>NUCLEOTIDE SEQUENCE</scope>
</reference>
<proteinExistence type="predicted"/>
<evidence type="ECO:0000256" key="2">
    <source>
        <dbReference type="ARBA" id="ARBA00022598"/>
    </source>
</evidence>
<protein>
    <recommendedName>
        <fullName evidence="1">carbamoyl-phosphate synthase (glutamine-hydrolyzing)</fullName>
        <ecNumber evidence="1">6.3.5.5</ecNumber>
    </recommendedName>
</protein>
<dbReference type="GO" id="GO:0004088">
    <property type="term" value="F:carbamoyl-phosphate synthase (glutamine-hydrolyzing) activity"/>
    <property type="evidence" value="ECO:0007669"/>
    <property type="project" value="UniProtKB-EC"/>
</dbReference>
<dbReference type="GO" id="GO:0005737">
    <property type="term" value="C:cytoplasm"/>
    <property type="evidence" value="ECO:0007669"/>
    <property type="project" value="TreeGrafter"/>
</dbReference>
<evidence type="ECO:0000256" key="3">
    <source>
        <dbReference type="ARBA" id="ARBA00022741"/>
    </source>
</evidence>
<dbReference type="InterPro" id="IPR033937">
    <property type="entry name" value="MGS_CPS_CarB"/>
</dbReference>
<dbReference type="EC" id="6.3.5.5" evidence="1"/>
<organism evidence="6">
    <name type="scientific">hydrothermal vent metagenome</name>
    <dbReference type="NCBI Taxonomy" id="652676"/>
    <lineage>
        <taxon>unclassified sequences</taxon>
        <taxon>metagenomes</taxon>
        <taxon>ecological metagenomes</taxon>
    </lineage>
</organism>
<dbReference type="GO" id="GO:0005524">
    <property type="term" value="F:ATP binding"/>
    <property type="evidence" value="ECO:0007669"/>
    <property type="project" value="UniProtKB-KW"/>
</dbReference>
<evidence type="ECO:0000313" key="6">
    <source>
        <dbReference type="EMBL" id="VAY87725.1"/>
    </source>
</evidence>
<dbReference type="SUPFAM" id="SSF52335">
    <property type="entry name" value="Methylglyoxal synthase-like"/>
    <property type="match status" value="1"/>
</dbReference>
<evidence type="ECO:0000256" key="1">
    <source>
        <dbReference type="ARBA" id="ARBA00012738"/>
    </source>
</evidence>
<dbReference type="PROSITE" id="PS51855">
    <property type="entry name" value="MGS"/>
    <property type="match status" value="1"/>
</dbReference>
<accession>A0A3B1E1T0</accession>
<dbReference type="GO" id="GO:0006541">
    <property type="term" value="P:glutamine metabolic process"/>
    <property type="evidence" value="ECO:0007669"/>
    <property type="project" value="TreeGrafter"/>
</dbReference>
<gene>
    <name evidence="6" type="ORF">MNB_ARC-1_1015</name>
</gene>
<keyword evidence="4" id="KW-0067">ATP-binding</keyword>
<dbReference type="EMBL" id="UOYO01000028">
    <property type="protein sequence ID" value="VAY87725.1"/>
    <property type="molecule type" value="Genomic_DNA"/>
</dbReference>
<dbReference type="Gene3D" id="3.40.50.1380">
    <property type="entry name" value="Methylglyoxal synthase-like domain"/>
    <property type="match status" value="1"/>
</dbReference>
<evidence type="ECO:0000259" key="5">
    <source>
        <dbReference type="PROSITE" id="PS51855"/>
    </source>
</evidence>
<name>A0A3B1E1T0_9ZZZZ</name>
<feature type="domain" description="MGS-like" evidence="5">
    <location>
        <begin position="20"/>
        <end position="158"/>
    </location>
</feature>
<dbReference type="AlphaFoldDB" id="A0A3B1E1T0"/>
<keyword evidence="3" id="KW-0547">Nucleotide-binding</keyword>
<dbReference type="Pfam" id="PF02142">
    <property type="entry name" value="MGS"/>
    <property type="match status" value="1"/>
</dbReference>
<keyword evidence="2 6" id="KW-0436">Ligase</keyword>
<dbReference type="InterPro" id="IPR011607">
    <property type="entry name" value="MGS-like_dom"/>
</dbReference>
<dbReference type="SMART" id="SM00851">
    <property type="entry name" value="MGS"/>
    <property type="match status" value="1"/>
</dbReference>
<dbReference type="InterPro" id="IPR036914">
    <property type="entry name" value="MGS-like_dom_sf"/>
</dbReference>
<dbReference type="PANTHER" id="PTHR11405:SF53">
    <property type="entry name" value="CARBAMOYL-PHOSPHATE SYNTHASE [AMMONIA], MITOCHONDRIAL"/>
    <property type="match status" value="1"/>
</dbReference>